<dbReference type="InterPro" id="IPR035093">
    <property type="entry name" value="RelE/ParE_toxin_dom_sf"/>
</dbReference>
<gene>
    <name evidence="1" type="ORF">HMPREF2137_08980</name>
</gene>
<name>A0A095ZHX4_9BACT</name>
<dbReference type="RefSeq" id="WP_036873646.1">
    <property type="nucleotide sequence ID" value="NZ_JRNN01000072.1"/>
</dbReference>
<dbReference type="InterPro" id="IPR007711">
    <property type="entry name" value="HigB-1"/>
</dbReference>
<evidence type="ECO:0000313" key="2">
    <source>
        <dbReference type="Proteomes" id="UP000029556"/>
    </source>
</evidence>
<dbReference type="EMBL" id="JRNN01000072">
    <property type="protein sequence ID" value="KGF34330.1"/>
    <property type="molecule type" value="Genomic_DNA"/>
</dbReference>
<accession>A0A095ZHX4</accession>
<protein>
    <submittedName>
        <fullName evidence="1">Plasmid maintenance system killer protein</fullName>
    </submittedName>
</protein>
<dbReference type="AlphaFoldDB" id="A0A095ZHX4"/>
<reference evidence="1 2" key="1">
    <citation type="submission" date="2014-07" db="EMBL/GenBank/DDBJ databases">
        <authorList>
            <person name="McCorrison J."/>
            <person name="Sanka R."/>
            <person name="Torralba M."/>
            <person name="Gillis M."/>
            <person name="Haft D.H."/>
            <person name="Methe B."/>
            <person name="Sutton G."/>
            <person name="Nelson K.E."/>
        </authorList>
    </citation>
    <scope>NUCLEOTIDE SEQUENCE [LARGE SCALE GENOMIC DNA]</scope>
    <source>
        <strain evidence="1 2">DNF00853</strain>
    </source>
</reference>
<organism evidence="1 2">
    <name type="scientific">Hoylesella buccalis DNF00853</name>
    <dbReference type="NCBI Taxonomy" id="1401074"/>
    <lineage>
        <taxon>Bacteria</taxon>
        <taxon>Pseudomonadati</taxon>
        <taxon>Bacteroidota</taxon>
        <taxon>Bacteroidia</taxon>
        <taxon>Bacteroidales</taxon>
        <taxon>Prevotellaceae</taxon>
        <taxon>Hoylesella</taxon>
    </lineage>
</organism>
<dbReference type="SUPFAM" id="SSF143011">
    <property type="entry name" value="RelE-like"/>
    <property type="match status" value="1"/>
</dbReference>
<dbReference type="Gene3D" id="3.30.2310.20">
    <property type="entry name" value="RelE-like"/>
    <property type="match status" value="1"/>
</dbReference>
<sequence length="106" mass="12317">MNITSEDEALLELFENGKTSDKKYKRLPIAAIKGYVKAVNKMRAATRIEDIMRDHGLRYERLHGNRKDQESVRCNDVWRLIFQSSPADGSIIITEIELIEISHHYD</sequence>
<dbReference type="Pfam" id="PF05015">
    <property type="entry name" value="HigB-like_toxin"/>
    <property type="match status" value="1"/>
</dbReference>
<dbReference type="Proteomes" id="UP000029556">
    <property type="component" value="Unassembled WGS sequence"/>
</dbReference>
<comment type="caution">
    <text evidence="1">The sequence shown here is derived from an EMBL/GenBank/DDBJ whole genome shotgun (WGS) entry which is preliminary data.</text>
</comment>
<evidence type="ECO:0000313" key="1">
    <source>
        <dbReference type="EMBL" id="KGF34330.1"/>
    </source>
</evidence>
<proteinExistence type="predicted"/>
<dbReference type="OrthoDB" id="1149183at2"/>